<dbReference type="InterPro" id="IPR055151">
    <property type="entry name" value="GH113"/>
</dbReference>
<accession>A0A382MXL0</accession>
<dbReference type="EMBL" id="UINC01096406">
    <property type="protein sequence ID" value="SVC53260.1"/>
    <property type="molecule type" value="Genomic_DNA"/>
</dbReference>
<protein>
    <recommendedName>
        <fullName evidence="2">GTA TIM-barrel-like domain-containing protein</fullName>
    </recommendedName>
</protein>
<dbReference type="Gene3D" id="3.20.20.80">
    <property type="entry name" value="Glycosidases"/>
    <property type="match status" value="1"/>
</dbReference>
<name>A0A382MXL0_9ZZZZ</name>
<evidence type="ECO:0008006" key="2">
    <source>
        <dbReference type="Google" id="ProtNLM"/>
    </source>
</evidence>
<feature type="non-terminal residue" evidence="1">
    <location>
        <position position="1"/>
    </location>
</feature>
<reference evidence="1" key="1">
    <citation type="submission" date="2018-05" db="EMBL/GenBank/DDBJ databases">
        <authorList>
            <person name="Lanie J.A."/>
            <person name="Ng W.-L."/>
            <person name="Kazmierczak K.M."/>
            <person name="Andrzejewski T.M."/>
            <person name="Davidsen T.M."/>
            <person name="Wayne K.J."/>
            <person name="Tettelin H."/>
            <person name="Glass J.I."/>
            <person name="Rusch D."/>
            <person name="Podicherti R."/>
            <person name="Tsui H.-C.T."/>
            <person name="Winkler M.E."/>
        </authorList>
    </citation>
    <scope>NUCLEOTIDE SEQUENCE</scope>
</reference>
<dbReference type="Pfam" id="PF22612">
    <property type="entry name" value="GH113"/>
    <property type="match status" value="1"/>
</dbReference>
<sequence>VGIEWISISPFGWMDNQYTPEVRLNRNARLWNESDNGVSTTARAAHESGIKVMLKPHIWLIRPIDNGWIGEITFDTEEKWQKWEESYRRFILHYARVAEAENIEILCIATELSTPVSYRQKFWKGIVKEIRQAYSGELTYAANWWRDYDQTDLWADLDYIGVNAYFPLTDKVNPSVEELMAGWRPHLRKIEELVQIYEKPVLFTEIGYKNIKGAAIKPWEWPRQVDSPRIDPSEQVNAYEALFLTFGQREWFRGIFIWKWFSKEDRISSDRVAFSPQNKQAEEVLKKWYTFGGAR</sequence>
<dbReference type="AlphaFoldDB" id="A0A382MXL0"/>
<dbReference type="CDD" id="cd19608">
    <property type="entry name" value="GH113_mannanase-like"/>
    <property type="match status" value="1"/>
</dbReference>
<dbReference type="SUPFAM" id="SSF51445">
    <property type="entry name" value="(Trans)glycosidases"/>
    <property type="match status" value="1"/>
</dbReference>
<dbReference type="InterPro" id="IPR017853">
    <property type="entry name" value="GH"/>
</dbReference>
<gene>
    <name evidence="1" type="ORF">METZ01_LOCUS306114</name>
</gene>
<proteinExistence type="predicted"/>
<evidence type="ECO:0000313" key="1">
    <source>
        <dbReference type="EMBL" id="SVC53260.1"/>
    </source>
</evidence>
<organism evidence="1">
    <name type="scientific">marine metagenome</name>
    <dbReference type="NCBI Taxonomy" id="408172"/>
    <lineage>
        <taxon>unclassified sequences</taxon>
        <taxon>metagenomes</taxon>
        <taxon>ecological metagenomes</taxon>
    </lineage>
</organism>